<dbReference type="Proteomes" id="UP000095283">
    <property type="component" value="Unplaced"/>
</dbReference>
<keyword evidence="1" id="KW-1185">Reference proteome</keyword>
<accession>A0A1I7WK15</accession>
<name>A0A1I7WK15_HETBA</name>
<dbReference type="WBParaSite" id="Hba_05370">
    <property type="protein sequence ID" value="Hba_05370"/>
    <property type="gene ID" value="Hba_05370"/>
</dbReference>
<sequence>MATSHVAPLLSPADISLMDSLPDVDPLTSLFMEVRDDISHNGIDYKAELDQYFVPKHHSSNLLKNESFSEYPNTAPLYSKELKRTTSNEHGKNCQHKKQTAKRKYPDNLYGDVIFRVKSVILQEWGNSGMRRQGRSLLLGRITNTSTFKCRKTTQAKQRHYSAEECVTKYLKWIYFLLYSGYIFLKLTGLSLLKWSSNTFKFGFLQMLVDPCVQLPVSSVSDMEHHPQGTFLSLDPIHDTDPYPFASGSISLQDLFQNNDDWELTQ</sequence>
<dbReference type="AlphaFoldDB" id="A0A1I7WK15"/>
<evidence type="ECO:0000313" key="1">
    <source>
        <dbReference type="Proteomes" id="UP000095283"/>
    </source>
</evidence>
<reference evidence="2" key="1">
    <citation type="submission" date="2016-11" db="UniProtKB">
        <authorList>
            <consortium name="WormBaseParasite"/>
        </authorList>
    </citation>
    <scope>IDENTIFICATION</scope>
</reference>
<organism evidence="1 2">
    <name type="scientific">Heterorhabditis bacteriophora</name>
    <name type="common">Entomopathogenic nematode worm</name>
    <dbReference type="NCBI Taxonomy" id="37862"/>
    <lineage>
        <taxon>Eukaryota</taxon>
        <taxon>Metazoa</taxon>
        <taxon>Ecdysozoa</taxon>
        <taxon>Nematoda</taxon>
        <taxon>Chromadorea</taxon>
        <taxon>Rhabditida</taxon>
        <taxon>Rhabditina</taxon>
        <taxon>Rhabditomorpha</taxon>
        <taxon>Strongyloidea</taxon>
        <taxon>Heterorhabditidae</taxon>
        <taxon>Heterorhabditis</taxon>
    </lineage>
</organism>
<protein>
    <submittedName>
        <fullName evidence="2">NAC domain-containing protein</fullName>
    </submittedName>
</protein>
<proteinExistence type="predicted"/>
<evidence type="ECO:0000313" key="2">
    <source>
        <dbReference type="WBParaSite" id="Hba_05370"/>
    </source>
</evidence>